<dbReference type="PANTHER" id="PTHR34069:SF2">
    <property type="entry name" value="BETA-KETOACYL-[ACYL-CARRIER-PROTEIN] SYNTHASE III"/>
    <property type="match status" value="1"/>
</dbReference>
<dbReference type="EMBL" id="JAGSXH010000032">
    <property type="protein sequence ID" value="MBS2963687.1"/>
    <property type="molecule type" value="Genomic_DNA"/>
</dbReference>
<evidence type="ECO:0000313" key="2">
    <source>
        <dbReference type="EMBL" id="MBS2963687.1"/>
    </source>
</evidence>
<dbReference type="InterPro" id="IPR013751">
    <property type="entry name" value="ACP_syn_III_N"/>
</dbReference>
<dbReference type="AlphaFoldDB" id="A0A8J7WP43"/>
<dbReference type="InterPro" id="IPR016039">
    <property type="entry name" value="Thiolase-like"/>
</dbReference>
<dbReference type="Gene3D" id="3.40.47.10">
    <property type="match status" value="2"/>
</dbReference>
<feature type="domain" description="Beta-ketoacyl-[acyl-carrier-protein] synthase III N-terminal" evidence="1">
    <location>
        <begin position="120"/>
        <end position="198"/>
    </location>
</feature>
<evidence type="ECO:0000259" key="1">
    <source>
        <dbReference type="Pfam" id="PF08545"/>
    </source>
</evidence>
<dbReference type="RefSeq" id="WP_211467617.1">
    <property type="nucleotide sequence ID" value="NZ_JAGSXH010000032.1"/>
</dbReference>
<sequence length="343" mass="36024">MGTSEVHVLSASGVLPGPQIDNAALARRFGMPAAFEQWIDAFVGTSGRHLVVDLESGQATATLADLAAQAGAEALRSAGLGPQDVDLLVMATATPDKLMPATVTMVADRLGIDQVPAYQLQSGCTGAVQALQVAEGLLRCADHRTALVIGGDVCAKHLDVGLDLAAMPPGQLVNVVLFGDGAGAAVLGTRPGPGSAVLRRTLVRLVGLGRAPAQTVEWFGLADRLADLPAGSEDYKAIEQHVPGMADEVFAELLDELDWKKSEVDYLLPPQLSGTMTRRITERLSVSGAREISCVAETGNTANALPFFQLERLLPRMVEGDRAVGVTIESSKWIKAGFALEKQ</sequence>
<gene>
    <name evidence="2" type="ORF">KGA66_11550</name>
</gene>
<reference evidence="2" key="1">
    <citation type="submission" date="2021-04" db="EMBL/GenBank/DDBJ databases">
        <title>Genome based classification of Actinospica acidithermotolerans sp. nov., an actinobacterium isolated from an Indonesian hot spring.</title>
        <authorList>
            <person name="Kusuma A.B."/>
            <person name="Putra K.E."/>
            <person name="Nafisah S."/>
            <person name="Loh J."/>
            <person name="Nouioui I."/>
            <person name="Goodfellow M."/>
        </authorList>
    </citation>
    <scope>NUCLEOTIDE SEQUENCE</scope>
    <source>
        <strain evidence="2">DSM 45618</strain>
    </source>
</reference>
<dbReference type="Pfam" id="PF08545">
    <property type="entry name" value="ACP_syn_III"/>
    <property type="match status" value="1"/>
</dbReference>
<dbReference type="Proteomes" id="UP000677913">
    <property type="component" value="Unassembled WGS sequence"/>
</dbReference>
<accession>A0A8J7WP43</accession>
<dbReference type="GO" id="GO:0004315">
    <property type="term" value="F:3-oxoacyl-[acyl-carrier-protein] synthase activity"/>
    <property type="evidence" value="ECO:0007669"/>
    <property type="project" value="InterPro"/>
</dbReference>
<protein>
    <submittedName>
        <fullName evidence="2">3-oxoacyl-ACP synthase III family protein</fullName>
    </submittedName>
</protein>
<keyword evidence="3" id="KW-1185">Reference proteome</keyword>
<comment type="caution">
    <text evidence="2">The sequence shown here is derived from an EMBL/GenBank/DDBJ whole genome shotgun (WGS) entry which is preliminary data.</text>
</comment>
<organism evidence="2 3">
    <name type="scientific">Actinocrinis puniceicyclus</name>
    <dbReference type="NCBI Taxonomy" id="977794"/>
    <lineage>
        <taxon>Bacteria</taxon>
        <taxon>Bacillati</taxon>
        <taxon>Actinomycetota</taxon>
        <taxon>Actinomycetes</taxon>
        <taxon>Catenulisporales</taxon>
        <taxon>Actinospicaceae</taxon>
        <taxon>Actinocrinis</taxon>
    </lineage>
</organism>
<evidence type="ECO:0000313" key="3">
    <source>
        <dbReference type="Proteomes" id="UP000677913"/>
    </source>
</evidence>
<dbReference type="SUPFAM" id="SSF53901">
    <property type="entry name" value="Thiolase-like"/>
    <property type="match status" value="2"/>
</dbReference>
<dbReference type="GO" id="GO:0006633">
    <property type="term" value="P:fatty acid biosynthetic process"/>
    <property type="evidence" value="ECO:0007669"/>
    <property type="project" value="InterPro"/>
</dbReference>
<dbReference type="GO" id="GO:0044550">
    <property type="term" value="P:secondary metabolite biosynthetic process"/>
    <property type="evidence" value="ECO:0007669"/>
    <property type="project" value="TreeGrafter"/>
</dbReference>
<proteinExistence type="predicted"/>
<name>A0A8J7WP43_9ACTN</name>
<dbReference type="PANTHER" id="PTHR34069">
    <property type="entry name" value="3-OXOACYL-[ACYL-CARRIER-PROTEIN] SYNTHASE 3"/>
    <property type="match status" value="1"/>
</dbReference>